<dbReference type="SUPFAM" id="SSF51556">
    <property type="entry name" value="Metallo-dependent hydrolases"/>
    <property type="match status" value="1"/>
</dbReference>
<feature type="domain" description="Amidohydrolase 3" evidence="1">
    <location>
        <begin position="121"/>
        <end position="340"/>
    </location>
</feature>
<organism evidence="2 3">
    <name type="scientific">Aspergillus pseudoustus</name>
    <dbReference type="NCBI Taxonomy" id="1810923"/>
    <lineage>
        <taxon>Eukaryota</taxon>
        <taxon>Fungi</taxon>
        <taxon>Dikarya</taxon>
        <taxon>Ascomycota</taxon>
        <taxon>Pezizomycotina</taxon>
        <taxon>Eurotiomycetes</taxon>
        <taxon>Eurotiomycetidae</taxon>
        <taxon>Eurotiales</taxon>
        <taxon>Aspergillaceae</taxon>
        <taxon>Aspergillus</taxon>
        <taxon>Aspergillus subgen. Nidulantes</taxon>
    </lineage>
</organism>
<dbReference type="Proteomes" id="UP001610446">
    <property type="component" value="Unassembled WGS sequence"/>
</dbReference>
<name>A0ABR4JXE5_9EURO</name>
<dbReference type="SUPFAM" id="SSF51338">
    <property type="entry name" value="Composite domain of metallo-dependent hydrolases"/>
    <property type="match status" value="1"/>
</dbReference>
<reference evidence="2 3" key="1">
    <citation type="submission" date="2024-07" db="EMBL/GenBank/DDBJ databases">
        <title>Section-level genome sequencing and comparative genomics of Aspergillus sections Usti and Cavernicolus.</title>
        <authorList>
            <consortium name="Lawrence Berkeley National Laboratory"/>
            <person name="Nybo J.L."/>
            <person name="Vesth T.C."/>
            <person name="Theobald S."/>
            <person name="Frisvad J.C."/>
            <person name="Larsen T.O."/>
            <person name="Kjaerboelling I."/>
            <person name="Rothschild-Mancinelli K."/>
            <person name="Lyhne E.K."/>
            <person name="Kogle M.E."/>
            <person name="Barry K."/>
            <person name="Clum A."/>
            <person name="Na H."/>
            <person name="Ledsgaard L."/>
            <person name="Lin J."/>
            <person name="Lipzen A."/>
            <person name="Kuo A."/>
            <person name="Riley R."/>
            <person name="Mondo S."/>
            <person name="Labutti K."/>
            <person name="Haridas S."/>
            <person name="Pangalinan J."/>
            <person name="Salamov A.A."/>
            <person name="Simmons B.A."/>
            <person name="Magnuson J.K."/>
            <person name="Chen J."/>
            <person name="Drula E."/>
            <person name="Henrissat B."/>
            <person name="Wiebenga A."/>
            <person name="Lubbers R.J."/>
            <person name="Gomes A.C."/>
            <person name="Makela M.R."/>
            <person name="Stajich J."/>
            <person name="Grigoriev I.V."/>
            <person name="Mortensen U.H."/>
            <person name="De Vries R.P."/>
            <person name="Baker S.E."/>
            <person name="Andersen M.R."/>
        </authorList>
    </citation>
    <scope>NUCLEOTIDE SEQUENCE [LARGE SCALE GENOMIC DNA]</scope>
    <source>
        <strain evidence="2 3">CBS 123904</strain>
    </source>
</reference>
<dbReference type="InterPro" id="IPR013108">
    <property type="entry name" value="Amidohydro_3"/>
</dbReference>
<dbReference type="InterPro" id="IPR032466">
    <property type="entry name" value="Metal_Hydrolase"/>
</dbReference>
<dbReference type="Gene3D" id="2.30.40.10">
    <property type="entry name" value="Urease, subunit C, domain 1"/>
    <property type="match status" value="1"/>
</dbReference>
<sequence length="419" mass="45712">MTTVFHNGWIFAPFQSSAHSNDHFVDCMAFTGERISHVGSLKEASIPSEATMVNLENRIVLPGFIDAHVHILQFGHSLRKLNLIECTSFEQIRAAILSYAKANPSMPRILCRGWIQSSTKGVALARIQDDLDPHLPGGKIHRDENGRASGLLDESALINLAWPYLESTYSTADKVSALNLAVSTYSAAGYTGIVDMAMDKATWDLLETSIFAMLIAIELRDKKLQDPTFCVVGIKLICDGVVDGCTAALYQPYTGKTHPEEPIWPADMLKEVVHRADTAGLQCAIHAIGDNAVNQAINVLSGVGTPGRRHKIEHLELPTSEDAKCLGELGITASVQPVHSDPALFKAWPGLIEHDRCQHQLRPIRPPTAVLGLFAGHHLACLDLYVLLHAHVLEVGGKTCSQALWHCLSLVSAVSYFLL</sequence>
<accession>A0ABR4JXE5</accession>
<dbReference type="Pfam" id="PF07969">
    <property type="entry name" value="Amidohydro_3"/>
    <property type="match status" value="1"/>
</dbReference>
<protein>
    <submittedName>
        <fullName evidence="2">Amidohydrolase family-domain-containing protein</fullName>
    </submittedName>
</protein>
<evidence type="ECO:0000313" key="2">
    <source>
        <dbReference type="EMBL" id="KAL2843717.1"/>
    </source>
</evidence>
<proteinExistence type="predicted"/>
<gene>
    <name evidence="2" type="ORF">BJY01DRAFT_248493</name>
</gene>
<comment type="caution">
    <text evidence="2">The sequence shown here is derived from an EMBL/GenBank/DDBJ whole genome shotgun (WGS) entry which is preliminary data.</text>
</comment>
<dbReference type="PANTHER" id="PTHR22642:SF19">
    <property type="entry name" value="AMIDOHYDROLASE FAMILY PROTEIN (AFU_ORTHOLOGUE AFUA_5G01480)"/>
    <property type="match status" value="1"/>
</dbReference>
<evidence type="ECO:0000259" key="1">
    <source>
        <dbReference type="Pfam" id="PF07969"/>
    </source>
</evidence>
<dbReference type="Gene3D" id="3.20.20.140">
    <property type="entry name" value="Metal-dependent hydrolases"/>
    <property type="match status" value="2"/>
</dbReference>
<dbReference type="PANTHER" id="PTHR22642">
    <property type="entry name" value="IMIDAZOLONEPROPIONASE"/>
    <property type="match status" value="1"/>
</dbReference>
<dbReference type="EMBL" id="JBFXLU010000087">
    <property type="protein sequence ID" value="KAL2843717.1"/>
    <property type="molecule type" value="Genomic_DNA"/>
</dbReference>
<evidence type="ECO:0000313" key="3">
    <source>
        <dbReference type="Proteomes" id="UP001610446"/>
    </source>
</evidence>
<dbReference type="InterPro" id="IPR011059">
    <property type="entry name" value="Metal-dep_hydrolase_composite"/>
</dbReference>
<keyword evidence="3" id="KW-1185">Reference proteome</keyword>